<evidence type="ECO:0000256" key="1">
    <source>
        <dbReference type="ARBA" id="ARBA00001974"/>
    </source>
</evidence>
<reference evidence="18" key="1">
    <citation type="submission" date="2020-08" db="EMBL/GenBank/DDBJ databases">
        <title>Paracoccus amoyensis sp. nov., isolated from the surface seawater at coast of Xiamen, Fujian.</title>
        <authorList>
            <person name="Lyu L."/>
        </authorList>
    </citation>
    <scope>NUCLEOTIDE SEQUENCE</scope>
    <source>
        <strain evidence="18">11-3</strain>
    </source>
</reference>
<evidence type="ECO:0000256" key="7">
    <source>
        <dbReference type="ARBA" id="ARBA00023098"/>
    </source>
</evidence>
<proteinExistence type="inferred from homology"/>
<comment type="caution">
    <text evidence="18">The sequence shown here is derived from an EMBL/GenBank/DDBJ whole genome shotgun (WGS) entry which is preliminary data.</text>
</comment>
<dbReference type="EC" id="1.1.3.6" evidence="13"/>
<keyword evidence="5" id="KW-0274">FAD</keyword>
<evidence type="ECO:0000313" key="18">
    <source>
        <dbReference type="EMBL" id="MBC9248429.1"/>
    </source>
</evidence>
<evidence type="ECO:0000256" key="13">
    <source>
        <dbReference type="ARBA" id="ARBA00049723"/>
    </source>
</evidence>
<dbReference type="GO" id="GO:0008203">
    <property type="term" value="P:cholesterol metabolic process"/>
    <property type="evidence" value="ECO:0007669"/>
    <property type="project" value="UniProtKB-KW"/>
</dbReference>
<dbReference type="Pfam" id="PF00732">
    <property type="entry name" value="GMC_oxred_N"/>
    <property type="match status" value="1"/>
</dbReference>
<evidence type="ECO:0000313" key="19">
    <source>
        <dbReference type="Proteomes" id="UP000608594"/>
    </source>
</evidence>
<dbReference type="InterPro" id="IPR036188">
    <property type="entry name" value="FAD/NAD-bd_sf"/>
</dbReference>
<evidence type="ECO:0000256" key="5">
    <source>
        <dbReference type="ARBA" id="ARBA00022827"/>
    </source>
</evidence>
<feature type="domain" description="Glucose-methanol-choline oxidoreductase C-terminal" evidence="17">
    <location>
        <begin position="478"/>
        <end position="534"/>
    </location>
</feature>
<dbReference type="Pfam" id="PF05199">
    <property type="entry name" value="GMC_oxred_C"/>
    <property type="match status" value="1"/>
</dbReference>
<comment type="similarity">
    <text evidence="2">Belongs to the GMC oxidoreductase family.</text>
</comment>
<keyword evidence="10" id="KW-0413">Isomerase</keyword>
<comment type="pathway">
    <text evidence="12">Steroid metabolism; cholesterol degradation.</text>
</comment>
<sequence>MSGGIGDGEIILEKFDCDYLIVGSGFGGSVSACRLTEKGYDVVVLEQGRRWTPDNLPKTNWKFWDYLWKPSLRLRGFLNLALFRHVLILHGNAVGGGSITYAQTLLVPPDSVWNEGDWADLDDWNKVMPQHYTTAKRMLGVTENQRPSAADWKLKDMAKAGGIEDSFYLTDVGVFFGDEGDAPGTEYPDPYFGGEGPARNSCNSCGGCMVGCRYNAKNTLDKNYLYLAEKRGAQVHAETKVVDIRPLGGAADGAQGYEVVSEPTWGRGPKRTWRARNVILAASSLGTQNLLFRLKEKGSLPRISDDLGKRVRTNAESILGMRYPGSKQDLSTGIAIGSGIYINEHTHIEAVRYPRGSNLMSGLSTVLTGGRPGMTRPLAWLGALGKLLVTRPITGMRSLLPRHFANETVLFLVMQTIDGHLDFRMTRPWYWPFMRKMASHGDRIPTFIPEANAFAKMAAKATGGVALSSMSEILFNVPMTAHCMGGCGMADTPEKGVIDRKNRVFNYENLYVIDGSTISANLGVNPSLTITALAERAMSFIPDRDNNTRELPEATAQAVANS</sequence>
<dbReference type="GO" id="GO:0050660">
    <property type="term" value="F:flavin adenine dinucleotide binding"/>
    <property type="evidence" value="ECO:0007669"/>
    <property type="project" value="InterPro"/>
</dbReference>
<dbReference type="InterPro" id="IPR007867">
    <property type="entry name" value="GMC_OxRtase_C"/>
</dbReference>
<keyword evidence="6" id="KW-0560">Oxidoreductase</keyword>
<evidence type="ECO:0000256" key="3">
    <source>
        <dbReference type="ARBA" id="ARBA00022548"/>
    </source>
</evidence>
<accession>A0A926GJN0</accession>
<dbReference type="Gene3D" id="3.50.50.60">
    <property type="entry name" value="FAD/NAD(P)-binding domain"/>
    <property type="match status" value="3"/>
</dbReference>
<evidence type="ECO:0000256" key="2">
    <source>
        <dbReference type="ARBA" id="ARBA00010790"/>
    </source>
</evidence>
<dbReference type="InterPro" id="IPR000172">
    <property type="entry name" value="GMC_OxRdtase_N"/>
</dbReference>
<evidence type="ECO:0000256" key="9">
    <source>
        <dbReference type="ARBA" id="ARBA00023221"/>
    </source>
</evidence>
<dbReference type="EC" id="5.3.3.1" evidence="11"/>
<dbReference type="PANTHER" id="PTHR47470:SF1">
    <property type="entry name" value="FAD-DEPENDENT OXIDOREDUCTASE 2 FAD BINDING DOMAIN-CONTAINING PROTEIN"/>
    <property type="match status" value="1"/>
</dbReference>
<dbReference type="GO" id="GO:0016995">
    <property type="term" value="F:cholesterol oxidase activity"/>
    <property type="evidence" value="ECO:0007669"/>
    <property type="project" value="UniProtKB-EC"/>
</dbReference>
<dbReference type="Proteomes" id="UP000608594">
    <property type="component" value="Unassembled WGS sequence"/>
</dbReference>
<evidence type="ECO:0000256" key="4">
    <source>
        <dbReference type="ARBA" id="ARBA00022630"/>
    </source>
</evidence>
<comment type="cofactor">
    <cofactor evidence="1">
        <name>FAD</name>
        <dbReference type="ChEBI" id="CHEBI:57692"/>
    </cofactor>
</comment>
<dbReference type="GO" id="GO:0004769">
    <property type="term" value="F:steroid Delta-isomerase activity"/>
    <property type="evidence" value="ECO:0007669"/>
    <property type="project" value="UniProtKB-EC"/>
</dbReference>
<evidence type="ECO:0000259" key="16">
    <source>
        <dbReference type="Pfam" id="PF00732"/>
    </source>
</evidence>
<keyword evidence="19" id="KW-1185">Reference proteome</keyword>
<keyword evidence="4" id="KW-0285">Flavoprotein</keyword>
<evidence type="ECO:0000259" key="17">
    <source>
        <dbReference type="Pfam" id="PF05199"/>
    </source>
</evidence>
<gene>
    <name evidence="18" type="ORF">H4P12_17325</name>
</gene>
<evidence type="ECO:0000256" key="8">
    <source>
        <dbReference type="ARBA" id="ARBA00023166"/>
    </source>
</evidence>
<evidence type="ECO:0000256" key="11">
    <source>
        <dbReference type="ARBA" id="ARBA00038856"/>
    </source>
</evidence>
<evidence type="ECO:0000256" key="15">
    <source>
        <dbReference type="ARBA" id="ARBA00049778"/>
    </source>
</evidence>
<dbReference type="Pfam" id="PF13450">
    <property type="entry name" value="NAD_binding_8"/>
    <property type="match status" value="1"/>
</dbReference>
<name>A0A926GJN0_9RHOB</name>
<evidence type="ECO:0000256" key="6">
    <source>
        <dbReference type="ARBA" id="ARBA00023002"/>
    </source>
</evidence>
<evidence type="ECO:0000256" key="14">
    <source>
        <dbReference type="ARBA" id="ARBA00049744"/>
    </source>
</evidence>
<organism evidence="18 19">
    <name type="scientific">Paracoccus amoyensis</name>
    <dbReference type="NCBI Taxonomy" id="2760093"/>
    <lineage>
        <taxon>Bacteria</taxon>
        <taxon>Pseudomonadati</taxon>
        <taxon>Pseudomonadota</taxon>
        <taxon>Alphaproteobacteria</taxon>
        <taxon>Rhodobacterales</taxon>
        <taxon>Paracoccaceae</taxon>
        <taxon>Paracoccus</taxon>
    </lineage>
</organism>
<dbReference type="EMBL" id="JACOQL010000006">
    <property type="protein sequence ID" value="MBC9248429.1"/>
    <property type="molecule type" value="Genomic_DNA"/>
</dbReference>
<protein>
    <recommendedName>
        <fullName evidence="14">Cholesterol oxidase</fullName>
        <ecNumber evidence="13">1.1.3.6</ecNumber>
        <ecNumber evidence="11">5.3.3.1</ecNumber>
    </recommendedName>
    <alternativeName>
        <fullName evidence="15">Cholesterol isomerase</fullName>
    </alternativeName>
</protein>
<feature type="domain" description="Glucose-methanol-choline oxidoreductase N-terminal" evidence="16">
    <location>
        <begin position="200"/>
        <end position="292"/>
    </location>
</feature>
<dbReference type="SUPFAM" id="SSF51905">
    <property type="entry name" value="FAD/NAD(P)-binding domain"/>
    <property type="match status" value="1"/>
</dbReference>
<evidence type="ECO:0000256" key="12">
    <source>
        <dbReference type="ARBA" id="ARBA00049645"/>
    </source>
</evidence>
<keyword evidence="3" id="KW-0153">Cholesterol metabolism</keyword>
<dbReference type="PANTHER" id="PTHR47470">
    <property type="entry name" value="CHOLESTEROL OXIDASE"/>
    <property type="match status" value="1"/>
</dbReference>
<keyword evidence="7" id="KW-0443">Lipid metabolism</keyword>
<keyword evidence="8" id="KW-1207">Sterol metabolism</keyword>
<dbReference type="AlphaFoldDB" id="A0A926GJN0"/>
<evidence type="ECO:0000256" key="10">
    <source>
        <dbReference type="ARBA" id="ARBA00023235"/>
    </source>
</evidence>
<dbReference type="InterPro" id="IPR052542">
    <property type="entry name" value="Cholesterol_Oxidase"/>
</dbReference>
<keyword evidence="9" id="KW-0753">Steroid metabolism</keyword>